<gene>
    <name evidence="1" type="ORF">SAMN04488519_1098</name>
</gene>
<sequence>MKNQIEIAKVEFVKKYNNEKSVERALSRALNASVQHNSLYAPSVSMTERKAVRKAWIEKLVELSKEYQNGADIETFHAQVLELRDYMNRNFSEYFRNDVHPKYGYNPGFRISHAQKSLSVFLKHLWCMGMIDTPPICPVDRVILEKIGKKGKSAAWGYVNTMEEHKEKLGFIFSHIQKTNNPNVAVAVWELLEFPN</sequence>
<evidence type="ECO:0000313" key="1">
    <source>
        <dbReference type="EMBL" id="SFO60272.1"/>
    </source>
</evidence>
<name>A0A1I5IIJ4_9BACT</name>
<reference evidence="2" key="1">
    <citation type="submission" date="2016-10" db="EMBL/GenBank/DDBJ databases">
        <authorList>
            <person name="Varghese N."/>
            <person name="Submissions S."/>
        </authorList>
    </citation>
    <scope>NUCLEOTIDE SEQUENCE [LARGE SCALE GENOMIC DNA]</scope>
    <source>
        <strain evidence="2">DSM 15282</strain>
    </source>
</reference>
<evidence type="ECO:0000313" key="2">
    <source>
        <dbReference type="Proteomes" id="UP000199564"/>
    </source>
</evidence>
<proteinExistence type="predicted"/>
<keyword evidence="2" id="KW-1185">Reference proteome</keyword>
<accession>A0A1I5IIJ4</accession>
<protein>
    <submittedName>
        <fullName evidence="1">Uncharacterized protein</fullName>
    </submittedName>
</protein>
<dbReference type="RefSeq" id="WP_091655004.1">
    <property type="nucleotide sequence ID" value="NZ_FOVW01000009.1"/>
</dbReference>
<dbReference type="AlphaFoldDB" id="A0A1I5IIJ4"/>
<dbReference type="EMBL" id="FOVW01000009">
    <property type="protein sequence ID" value="SFO60272.1"/>
    <property type="molecule type" value="Genomic_DNA"/>
</dbReference>
<dbReference type="Proteomes" id="UP000199564">
    <property type="component" value="Unassembled WGS sequence"/>
</dbReference>
<organism evidence="1 2">
    <name type="scientific">Algoriphagus ornithinivorans</name>
    <dbReference type="NCBI Taxonomy" id="226506"/>
    <lineage>
        <taxon>Bacteria</taxon>
        <taxon>Pseudomonadati</taxon>
        <taxon>Bacteroidota</taxon>
        <taxon>Cytophagia</taxon>
        <taxon>Cytophagales</taxon>
        <taxon>Cyclobacteriaceae</taxon>
        <taxon>Algoriphagus</taxon>
    </lineage>
</organism>